<evidence type="ECO:0000313" key="3">
    <source>
        <dbReference type="Proteomes" id="UP000633219"/>
    </source>
</evidence>
<dbReference type="RefSeq" id="WP_201661587.1">
    <property type="nucleotide sequence ID" value="NZ_JAEQNC010000010.1"/>
</dbReference>
<accession>A0A936YNV6</accession>
<name>A0A936YNV6_9HYPH</name>
<proteinExistence type="predicted"/>
<protein>
    <submittedName>
        <fullName evidence="2">Uncharacterized protein</fullName>
    </submittedName>
</protein>
<evidence type="ECO:0000256" key="1">
    <source>
        <dbReference type="SAM" id="MobiDB-lite"/>
    </source>
</evidence>
<gene>
    <name evidence="2" type="ORF">JJB09_18620</name>
</gene>
<keyword evidence="3" id="KW-1185">Reference proteome</keyword>
<dbReference type="AlphaFoldDB" id="A0A936YNV6"/>
<comment type="caution">
    <text evidence="2">The sequence shown here is derived from an EMBL/GenBank/DDBJ whole genome shotgun (WGS) entry which is preliminary data.</text>
</comment>
<reference evidence="2" key="1">
    <citation type="submission" date="2021-01" db="EMBL/GenBank/DDBJ databases">
        <title>Rhizobium sp. strain KVB221 16S ribosomal RNA gene Genome sequencing and assembly.</title>
        <authorList>
            <person name="Kang M."/>
        </authorList>
    </citation>
    <scope>NUCLEOTIDE SEQUENCE</scope>
    <source>
        <strain evidence="2">KVB221</strain>
    </source>
</reference>
<dbReference type="Proteomes" id="UP000633219">
    <property type="component" value="Unassembled WGS sequence"/>
</dbReference>
<evidence type="ECO:0000313" key="2">
    <source>
        <dbReference type="EMBL" id="MBL0374039.1"/>
    </source>
</evidence>
<feature type="region of interest" description="Disordered" evidence="1">
    <location>
        <begin position="214"/>
        <end position="242"/>
    </location>
</feature>
<sequence>MKIYSSAINSYRNGLKTFNAVHLISFRVRNRSDNTRVWFNFSSRDYNEMIQVVDQSNGSLEYRDYWGDGAIVGADPIVRSEGTGIRNFSVSLSAVHTAVLDMVRGYDARDALVEYNIGEVDEATGLLVDTPVCEFVGYLDSGAFQTGEINPLTSETAESTFPLSINGHKAALLQTNTDMLSRSVGQERSGDDIFRYVDEAPTWNILWGKGGKNKRNVVSHHGTGGKDPRSEPPATPHTWGRG</sequence>
<dbReference type="EMBL" id="JAEQNC010000010">
    <property type="protein sequence ID" value="MBL0374039.1"/>
    <property type="molecule type" value="Genomic_DNA"/>
</dbReference>
<organism evidence="2 3">
    <name type="scientific">Rhizobium setariae</name>
    <dbReference type="NCBI Taxonomy" id="2801340"/>
    <lineage>
        <taxon>Bacteria</taxon>
        <taxon>Pseudomonadati</taxon>
        <taxon>Pseudomonadota</taxon>
        <taxon>Alphaproteobacteria</taxon>
        <taxon>Hyphomicrobiales</taxon>
        <taxon>Rhizobiaceae</taxon>
        <taxon>Rhizobium/Agrobacterium group</taxon>
        <taxon>Rhizobium</taxon>
    </lineage>
</organism>